<proteinExistence type="predicted"/>
<keyword evidence="2" id="KW-1185">Reference proteome</keyword>
<gene>
    <name evidence="1" type="ORF">MRATA1EN1_LOCUS1713</name>
</gene>
<evidence type="ECO:0000313" key="2">
    <source>
        <dbReference type="Proteomes" id="UP001176941"/>
    </source>
</evidence>
<sequence length="101" mass="11539">MLPKKYLEYNFKSSTFSSGLGVGVGSGVETSSHLLQISNQISNGIICRKAILTLRKKYFILCRQFSSNLFFFLISSMENEKSQNARTLKLCSWYHSKPNIY</sequence>
<dbReference type="EMBL" id="OX459946">
    <property type="protein sequence ID" value="CAI9152751.1"/>
    <property type="molecule type" value="Genomic_DNA"/>
</dbReference>
<organism evidence="1 2">
    <name type="scientific">Rangifer tarandus platyrhynchus</name>
    <name type="common">Svalbard reindeer</name>
    <dbReference type="NCBI Taxonomy" id="3082113"/>
    <lineage>
        <taxon>Eukaryota</taxon>
        <taxon>Metazoa</taxon>
        <taxon>Chordata</taxon>
        <taxon>Craniata</taxon>
        <taxon>Vertebrata</taxon>
        <taxon>Euteleostomi</taxon>
        <taxon>Mammalia</taxon>
        <taxon>Eutheria</taxon>
        <taxon>Laurasiatheria</taxon>
        <taxon>Artiodactyla</taxon>
        <taxon>Ruminantia</taxon>
        <taxon>Pecora</taxon>
        <taxon>Cervidae</taxon>
        <taxon>Odocoileinae</taxon>
        <taxon>Rangifer</taxon>
    </lineage>
</organism>
<name>A0ABN8XX62_RANTA</name>
<accession>A0ABN8XX62</accession>
<evidence type="ECO:0000313" key="1">
    <source>
        <dbReference type="EMBL" id="CAI9152751.1"/>
    </source>
</evidence>
<dbReference type="Proteomes" id="UP001176941">
    <property type="component" value="Chromosome 10"/>
</dbReference>
<protein>
    <submittedName>
        <fullName evidence="1">Uncharacterized protein</fullName>
    </submittedName>
</protein>
<reference evidence="1" key="1">
    <citation type="submission" date="2023-04" db="EMBL/GenBank/DDBJ databases">
        <authorList>
            <consortium name="ELIXIR-Norway"/>
        </authorList>
    </citation>
    <scope>NUCLEOTIDE SEQUENCE [LARGE SCALE GENOMIC DNA]</scope>
</reference>